<evidence type="ECO:0000256" key="7">
    <source>
        <dbReference type="ARBA" id="ARBA00048679"/>
    </source>
</evidence>
<dbReference type="InterPro" id="IPR000719">
    <property type="entry name" value="Prot_kinase_dom"/>
</dbReference>
<dbReference type="AlphaFoldDB" id="A0A1R2BYF1"/>
<evidence type="ECO:0000259" key="13">
    <source>
        <dbReference type="PROSITE" id="PS50011"/>
    </source>
</evidence>
<evidence type="ECO:0000256" key="10">
    <source>
        <dbReference type="PIRSR" id="PIRSR630616-3"/>
    </source>
</evidence>
<dbReference type="GO" id="GO:0005524">
    <property type="term" value="F:ATP binding"/>
    <property type="evidence" value="ECO:0007669"/>
    <property type="project" value="UniProtKB-UniRule"/>
</dbReference>
<feature type="binding site" evidence="9">
    <location>
        <begin position="143"/>
        <end position="144"/>
    </location>
    <ligand>
        <name>ATP</name>
        <dbReference type="ChEBI" id="CHEBI:30616"/>
    </ligand>
</feature>
<evidence type="ECO:0000256" key="6">
    <source>
        <dbReference type="ARBA" id="ARBA00047899"/>
    </source>
</evidence>
<organism evidence="14 15">
    <name type="scientific">Stentor coeruleus</name>
    <dbReference type="NCBI Taxonomy" id="5963"/>
    <lineage>
        <taxon>Eukaryota</taxon>
        <taxon>Sar</taxon>
        <taxon>Alveolata</taxon>
        <taxon>Ciliophora</taxon>
        <taxon>Postciliodesmatophora</taxon>
        <taxon>Heterotrichea</taxon>
        <taxon>Heterotrichida</taxon>
        <taxon>Stentoridae</taxon>
        <taxon>Stentor</taxon>
    </lineage>
</organism>
<sequence>MAEGTKNKRQWTIDDFEIGKHLGSGKFGKVYLAREKQTHFVVVLKFMKKKQLTECRLEKQLRREIDIQSHLKHPNILRLYGYFWDDLRIYLILEYAPEGDVFSELRRCYRFNESKAANYISQVIQGFIYLHSQGVIHRDLKPENLLNSCGSIKIADFGWSIHSNSKRKTLCGTLEYLPPEMVRNEEYDFRVDYWAIGVLTYEFLAGDTPFESLSKPELYKRIDATDFQFPIFFSNEAQDFIRRLLKRSPSERMTLEMALRHPWILRNICDDGIRG</sequence>
<dbReference type="PANTHER" id="PTHR24350">
    <property type="entry name" value="SERINE/THREONINE-PROTEIN KINASE IAL-RELATED"/>
    <property type="match status" value="1"/>
</dbReference>
<comment type="similarity">
    <text evidence="12">Belongs to the protein kinase superfamily. Ser/Thr protein kinase family. Aurora subfamily.</text>
</comment>
<dbReference type="OrthoDB" id="345735at2759"/>
<reference evidence="14 15" key="1">
    <citation type="submission" date="2016-11" db="EMBL/GenBank/DDBJ databases">
        <title>The macronuclear genome of Stentor coeruleus: a giant cell with tiny introns.</title>
        <authorList>
            <person name="Slabodnick M."/>
            <person name="Ruby J.G."/>
            <person name="Reiff S.B."/>
            <person name="Swart E.C."/>
            <person name="Gosai S."/>
            <person name="Prabakaran S."/>
            <person name="Witkowska E."/>
            <person name="Larue G.E."/>
            <person name="Fisher S."/>
            <person name="Freeman R.M."/>
            <person name="Gunawardena J."/>
            <person name="Chu W."/>
            <person name="Stover N.A."/>
            <person name="Gregory B.D."/>
            <person name="Nowacki M."/>
            <person name="Derisi J."/>
            <person name="Roy S.W."/>
            <person name="Marshall W.F."/>
            <person name="Sood P."/>
        </authorList>
    </citation>
    <scope>NUCLEOTIDE SEQUENCE [LARGE SCALE GENOMIC DNA]</scope>
    <source>
        <strain evidence="14">WM001</strain>
    </source>
</reference>
<keyword evidence="1 12" id="KW-0723">Serine/threonine-protein kinase</keyword>
<dbReference type="InterPro" id="IPR011009">
    <property type="entry name" value="Kinase-like_dom_sf"/>
</dbReference>
<comment type="catalytic activity">
    <reaction evidence="7 12">
        <text>L-seryl-[protein] + ATP = O-phospho-L-seryl-[protein] + ADP + H(+)</text>
        <dbReference type="Rhea" id="RHEA:17989"/>
        <dbReference type="Rhea" id="RHEA-COMP:9863"/>
        <dbReference type="Rhea" id="RHEA-COMP:11604"/>
        <dbReference type="ChEBI" id="CHEBI:15378"/>
        <dbReference type="ChEBI" id="CHEBI:29999"/>
        <dbReference type="ChEBI" id="CHEBI:30616"/>
        <dbReference type="ChEBI" id="CHEBI:83421"/>
        <dbReference type="ChEBI" id="CHEBI:456216"/>
        <dbReference type="EC" id="2.7.11.1"/>
    </reaction>
</comment>
<keyword evidence="4 12" id="KW-0418">Kinase</keyword>
<evidence type="ECO:0000256" key="11">
    <source>
        <dbReference type="PROSITE-ProRule" id="PRU10141"/>
    </source>
</evidence>
<evidence type="ECO:0000256" key="2">
    <source>
        <dbReference type="ARBA" id="ARBA00022679"/>
    </source>
</evidence>
<accession>A0A1R2BYF1</accession>
<evidence type="ECO:0000313" key="14">
    <source>
        <dbReference type="EMBL" id="OMJ81769.1"/>
    </source>
</evidence>
<dbReference type="SUPFAM" id="SSF56112">
    <property type="entry name" value="Protein kinase-like (PK-like)"/>
    <property type="match status" value="1"/>
</dbReference>
<feature type="active site" description="Proton acceptor" evidence="8">
    <location>
        <position position="139"/>
    </location>
</feature>
<dbReference type="InterPro" id="IPR017441">
    <property type="entry name" value="Protein_kinase_ATP_BS"/>
</dbReference>
<dbReference type="GO" id="GO:0004674">
    <property type="term" value="F:protein serine/threonine kinase activity"/>
    <property type="evidence" value="ECO:0007669"/>
    <property type="project" value="UniProtKB-KW"/>
</dbReference>
<feature type="cross-link" description="Glycyl lysine isopeptide (Lys-Gly) (interchain with G-Cter in SUMO2)" evidence="10">
    <location>
        <position position="141"/>
    </location>
</feature>
<dbReference type="FunFam" id="3.30.200.20:FF:000042">
    <property type="entry name" value="Aurora kinase A"/>
    <property type="match status" value="1"/>
</dbReference>
<evidence type="ECO:0000256" key="5">
    <source>
        <dbReference type="ARBA" id="ARBA00022840"/>
    </source>
</evidence>
<name>A0A1R2BYF1_9CILI</name>
<dbReference type="Gene3D" id="3.30.200.20">
    <property type="entry name" value="Phosphorylase Kinase, domain 1"/>
    <property type="match status" value="1"/>
</dbReference>
<dbReference type="PROSITE" id="PS00107">
    <property type="entry name" value="PROTEIN_KINASE_ATP"/>
    <property type="match status" value="1"/>
</dbReference>
<gene>
    <name evidence="14" type="ORF">SteCoe_17712</name>
</gene>
<evidence type="ECO:0000256" key="8">
    <source>
        <dbReference type="PIRSR" id="PIRSR630616-1"/>
    </source>
</evidence>
<feature type="domain" description="Protein kinase" evidence="13">
    <location>
        <begin position="16"/>
        <end position="264"/>
    </location>
</feature>
<feature type="binding site" evidence="9">
    <location>
        <position position="156"/>
    </location>
    <ligand>
        <name>ATP</name>
        <dbReference type="ChEBI" id="CHEBI:30616"/>
    </ligand>
</feature>
<keyword evidence="15" id="KW-1185">Reference proteome</keyword>
<dbReference type="EMBL" id="MPUH01000367">
    <property type="protein sequence ID" value="OMJ81769.1"/>
    <property type="molecule type" value="Genomic_DNA"/>
</dbReference>
<dbReference type="PROSITE" id="PS50011">
    <property type="entry name" value="PROTEIN_KINASE_DOM"/>
    <property type="match status" value="1"/>
</dbReference>
<evidence type="ECO:0000256" key="12">
    <source>
        <dbReference type="RuleBase" id="RU367134"/>
    </source>
</evidence>
<evidence type="ECO:0000256" key="9">
    <source>
        <dbReference type="PIRSR" id="PIRSR630616-2"/>
    </source>
</evidence>
<keyword evidence="3 9" id="KW-0547">Nucleotide-binding</keyword>
<proteinExistence type="inferred from homology"/>
<dbReference type="EC" id="2.7.11.1" evidence="12"/>
<dbReference type="Gene3D" id="1.10.510.10">
    <property type="entry name" value="Transferase(Phosphotransferase) domain 1"/>
    <property type="match status" value="1"/>
</dbReference>
<dbReference type="CDD" id="cd14007">
    <property type="entry name" value="STKc_Aurora"/>
    <property type="match status" value="1"/>
</dbReference>
<evidence type="ECO:0000256" key="1">
    <source>
        <dbReference type="ARBA" id="ARBA00022527"/>
    </source>
</evidence>
<feature type="binding site" evidence="9">
    <location>
        <position position="26"/>
    </location>
    <ligand>
        <name>ATP</name>
        <dbReference type="ChEBI" id="CHEBI:30616"/>
    </ligand>
</feature>
<dbReference type="Pfam" id="PF00069">
    <property type="entry name" value="Pkinase"/>
    <property type="match status" value="1"/>
</dbReference>
<evidence type="ECO:0000313" key="15">
    <source>
        <dbReference type="Proteomes" id="UP000187209"/>
    </source>
</evidence>
<evidence type="ECO:0000256" key="3">
    <source>
        <dbReference type="ARBA" id="ARBA00022741"/>
    </source>
</evidence>
<dbReference type="FunFam" id="1.10.510.10:FF:000235">
    <property type="entry name" value="Serine/threonine-protein kinase ark1"/>
    <property type="match status" value="1"/>
</dbReference>
<protein>
    <recommendedName>
        <fullName evidence="12">Aurora kinase</fullName>
        <ecNumber evidence="12">2.7.11.1</ecNumber>
    </recommendedName>
</protein>
<comment type="catalytic activity">
    <reaction evidence="6 12">
        <text>L-threonyl-[protein] + ATP = O-phospho-L-threonyl-[protein] + ADP + H(+)</text>
        <dbReference type="Rhea" id="RHEA:46608"/>
        <dbReference type="Rhea" id="RHEA-COMP:11060"/>
        <dbReference type="Rhea" id="RHEA-COMP:11605"/>
        <dbReference type="ChEBI" id="CHEBI:15378"/>
        <dbReference type="ChEBI" id="CHEBI:30013"/>
        <dbReference type="ChEBI" id="CHEBI:30616"/>
        <dbReference type="ChEBI" id="CHEBI:61977"/>
        <dbReference type="ChEBI" id="CHEBI:456216"/>
        <dbReference type="EC" id="2.7.11.1"/>
    </reaction>
</comment>
<comment type="caution">
    <text evidence="14">The sequence shown here is derived from an EMBL/GenBank/DDBJ whole genome shotgun (WGS) entry which is preliminary data.</text>
</comment>
<feature type="binding site" evidence="9 11">
    <location>
        <position position="45"/>
    </location>
    <ligand>
        <name>ATP</name>
        <dbReference type="ChEBI" id="CHEBI:30616"/>
    </ligand>
</feature>
<feature type="binding site" evidence="9">
    <location>
        <begin position="94"/>
        <end position="96"/>
    </location>
    <ligand>
        <name>ATP</name>
        <dbReference type="ChEBI" id="CHEBI:30616"/>
    </ligand>
</feature>
<keyword evidence="5 9" id="KW-0067">ATP-binding</keyword>
<evidence type="ECO:0000256" key="4">
    <source>
        <dbReference type="ARBA" id="ARBA00022777"/>
    </source>
</evidence>
<keyword evidence="2 12" id="KW-0808">Transferase</keyword>
<dbReference type="Proteomes" id="UP000187209">
    <property type="component" value="Unassembled WGS sequence"/>
</dbReference>
<dbReference type="SMART" id="SM00220">
    <property type="entry name" value="S_TKc"/>
    <property type="match status" value="1"/>
</dbReference>
<dbReference type="InterPro" id="IPR030616">
    <property type="entry name" value="Aur-like"/>
</dbReference>